<gene>
    <name evidence="1" type="ORF">L0P03_21560</name>
</gene>
<protein>
    <submittedName>
        <fullName evidence="1">RHS repeat protein</fullName>
    </submittedName>
</protein>
<dbReference type="Pfam" id="PF05593">
    <property type="entry name" value="RHS_repeat"/>
    <property type="match status" value="1"/>
</dbReference>
<dbReference type="Gene3D" id="2.180.10.10">
    <property type="entry name" value="RHS repeat-associated core"/>
    <property type="match status" value="1"/>
</dbReference>
<sequence length="212" mass="23365">MGSDTWQTTTLYYDDLGRVIQTVGDNRLGGLSRTDMQYDFTGNLTHQRESHGKTGGSADVLESVNTYDAQGRLLTQSVSLNGGTAATLTYNYDALGRLTGKRYGSTDESLTYNVRGWLTGKESTPFRMCLRYATPEGGSGARWNGSLSEWEWQHGTNAAMMYGLTYDGLNRFTGAVQKQKNGNTWSALSGDYVEKGLTYDRNGNLLTLQRTA</sequence>
<dbReference type="Proteomes" id="UP001199750">
    <property type="component" value="Unassembled WGS sequence"/>
</dbReference>
<evidence type="ECO:0000313" key="2">
    <source>
        <dbReference type="Proteomes" id="UP001199750"/>
    </source>
</evidence>
<dbReference type="PANTHER" id="PTHR32305">
    <property type="match status" value="1"/>
</dbReference>
<comment type="caution">
    <text evidence="1">The sequence shown here is derived from an EMBL/GenBank/DDBJ whole genome shotgun (WGS) entry which is preliminary data.</text>
</comment>
<reference evidence="1" key="1">
    <citation type="submission" date="2022-01" db="EMBL/GenBank/DDBJ databases">
        <title>Collection of gut derived symbiotic bacterial strains cultured from healthy donors.</title>
        <authorList>
            <person name="Lin H."/>
            <person name="Kohout C."/>
            <person name="Waligurski E."/>
            <person name="Pamer E.G."/>
        </authorList>
    </citation>
    <scope>NUCLEOTIDE SEQUENCE</scope>
    <source>
        <strain evidence="1">DFI.1.149</strain>
    </source>
</reference>
<proteinExistence type="predicted"/>
<dbReference type="AlphaFoldDB" id="A0AAW5CM55"/>
<dbReference type="InterPro" id="IPR031325">
    <property type="entry name" value="RHS_repeat"/>
</dbReference>
<accession>A0AAW5CM55</accession>
<evidence type="ECO:0000313" key="1">
    <source>
        <dbReference type="EMBL" id="MCG4962402.1"/>
    </source>
</evidence>
<dbReference type="PANTHER" id="PTHR32305:SF15">
    <property type="entry name" value="PROTEIN RHSA-RELATED"/>
    <property type="match status" value="1"/>
</dbReference>
<feature type="non-terminal residue" evidence="1">
    <location>
        <position position="212"/>
    </location>
</feature>
<dbReference type="InterPro" id="IPR050708">
    <property type="entry name" value="T6SS_VgrG/RHS"/>
</dbReference>
<dbReference type="EMBL" id="JAKNDN010000114">
    <property type="protein sequence ID" value="MCG4962402.1"/>
    <property type="molecule type" value="Genomic_DNA"/>
</dbReference>
<organism evidence="1 2">
    <name type="scientific">Odoribacter splanchnicus</name>
    <dbReference type="NCBI Taxonomy" id="28118"/>
    <lineage>
        <taxon>Bacteria</taxon>
        <taxon>Pseudomonadati</taxon>
        <taxon>Bacteroidota</taxon>
        <taxon>Bacteroidia</taxon>
        <taxon>Bacteroidales</taxon>
        <taxon>Odoribacteraceae</taxon>
        <taxon>Odoribacter</taxon>
    </lineage>
</organism>
<name>A0AAW5CM55_9BACT</name>